<evidence type="ECO:0000313" key="4">
    <source>
        <dbReference type="Proteomes" id="UP001501175"/>
    </source>
</evidence>
<proteinExistence type="predicted"/>
<keyword evidence="4" id="KW-1185">Reference proteome</keyword>
<dbReference type="Gene3D" id="3.90.79.10">
    <property type="entry name" value="Nucleoside Triphosphate Pyrophosphohydrolase"/>
    <property type="match status" value="1"/>
</dbReference>
<evidence type="ECO:0000259" key="2">
    <source>
        <dbReference type="PROSITE" id="PS51462"/>
    </source>
</evidence>
<dbReference type="InterPro" id="IPR015797">
    <property type="entry name" value="NUDIX_hydrolase-like_dom_sf"/>
</dbReference>
<evidence type="ECO:0000313" key="3">
    <source>
        <dbReference type="EMBL" id="GAA4467304.1"/>
    </source>
</evidence>
<dbReference type="PROSITE" id="PS51462">
    <property type="entry name" value="NUDIX"/>
    <property type="match status" value="1"/>
</dbReference>
<organism evidence="3 4">
    <name type="scientific">Nibrella saemangeumensis</name>
    <dbReference type="NCBI Taxonomy" id="1084526"/>
    <lineage>
        <taxon>Bacteria</taxon>
        <taxon>Pseudomonadati</taxon>
        <taxon>Bacteroidota</taxon>
        <taxon>Cytophagia</taxon>
        <taxon>Cytophagales</taxon>
        <taxon>Spirosomataceae</taxon>
        <taxon>Nibrella</taxon>
    </lineage>
</organism>
<dbReference type="InterPro" id="IPR020084">
    <property type="entry name" value="NUDIX_hydrolase_CS"/>
</dbReference>
<accession>A0ABP8NJA0</accession>
<dbReference type="PANTHER" id="PTHR10885">
    <property type="entry name" value="ISOPENTENYL-DIPHOSPHATE DELTA-ISOMERASE"/>
    <property type="match status" value="1"/>
</dbReference>
<dbReference type="PANTHER" id="PTHR10885:SF0">
    <property type="entry name" value="ISOPENTENYL-DIPHOSPHATE DELTA-ISOMERASE"/>
    <property type="match status" value="1"/>
</dbReference>
<dbReference type="PROSITE" id="PS00893">
    <property type="entry name" value="NUDIX_BOX"/>
    <property type="match status" value="1"/>
</dbReference>
<dbReference type="Pfam" id="PF00293">
    <property type="entry name" value="NUDIX"/>
    <property type="match status" value="1"/>
</dbReference>
<name>A0ABP8NJA0_9BACT</name>
<reference evidence="4" key="1">
    <citation type="journal article" date="2019" name="Int. J. Syst. Evol. Microbiol.">
        <title>The Global Catalogue of Microorganisms (GCM) 10K type strain sequencing project: providing services to taxonomists for standard genome sequencing and annotation.</title>
        <authorList>
            <consortium name="The Broad Institute Genomics Platform"/>
            <consortium name="The Broad Institute Genome Sequencing Center for Infectious Disease"/>
            <person name="Wu L."/>
            <person name="Ma J."/>
        </authorList>
    </citation>
    <scope>NUCLEOTIDE SEQUENCE [LARGE SCALE GENOMIC DNA]</scope>
    <source>
        <strain evidence="4">JCM 17927</strain>
    </source>
</reference>
<dbReference type="GO" id="GO:0016787">
    <property type="term" value="F:hydrolase activity"/>
    <property type="evidence" value="ECO:0007669"/>
    <property type="project" value="UniProtKB-KW"/>
</dbReference>
<dbReference type="Proteomes" id="UP001501175">
    <property type="component" value="Unassembled WGS sequence"/>
</dbReference>
<evidence type="ECO:0000256" key="1">
    <source>
        <dbReference type="ARBA" id="ARBA00022801"/>
    </source>
</evidence>
<dbReference type="EMBL" id="BAABHD010000082">
    <property type="protein sequence ID" value="GAA4467304.1"/>
    <property type="molecule type" value="Genomic_DNA"/>
</dbReference>
<feature type="domain" description="Nudix hydrolase" evidence="2">
    <location>
        <begin position="30"/>
        <end position="170"/>
    </location>
</feature>
<dbReference type="RefSeq" id="WP_345248373.1">
    <property type="nucleotide sequence ID" value="NZ_BAABHD010000082.1"/>
</dbReference>
<protein>
    <submittedName>
        <fullName evidence="3">NUDIX hydrolase</fullName>
    </submittedName>
</protein>
<comment type="caution">
    <text evidence="3">The sequence shown here is derived from an EMBL/GenBank/DDBJ whole genome shotgun (WGS) entry which is preliminary data.</text>
</comment>
<dbReference type="InterPro" id="IPR000086">
    <property type="entry name" value="NUDIX_hydrolase_dom"/>
</dbReference>
<dbReference type="CDD" id="cd04692">
    <property type="entry name" value="NUDIX_Hydrolase"/>
    <property type="match status" value="1"/>
</dbReference>
<dbReference type="SUPFAM" id="SSF55811">
    <property type="entry name" value="Nudix"/>
    <property type="match status" value="1"/>
</dbReference>
<gene>
    <name evidence="3" type="ORF">GCM10023189_50760</name>
</gene>
<sequence>MMEQPLEVFDAKNQPLGYTKPKAQIEQEGDWHRTAQVFVFNQRNELLLSLRHPAKKVLPNCWDVCVGGHTDPGESYEDAALRETEEELGIRPGAGELRFVGHFRVEVIDAQMPLRDLEHAAVYIWKTHLGLNDFTMQADELAELRYMPLDTVKRDLLREEPTLAYTPPRQTYYQMLCEAELVLASISAG</sequence>
<keyword evidence="1 3" id="KW-0378">Hydrolase</keyword>